<dbReference type="GeneID" id="77100397"/>
<protein>
    <submittedName>
        <fullName evidence="2">Succinyl-CoA synthetase subunit alpha</fullName>
    </submittedName>
</protein>
<dbReference type="Pfam" id="PF13380">
    <property type="entry name" value="CoA_binding_2"/>
    <property type="match status" value="1"/>
</dbReference>
<dbReference type="Gene3D" id="3.30.470.20">
    <property type="entry name" value="ATP-grasp fold, B domain"/>
    <property type="match status" value="1"/>
</dbReference>
<dbReference type="InterPro" id="IPR016181">
    <property type="entry name" value="Acyl_CoA_acyltransferase"/>
</dbReference>
<dbReference type="GO" id="GO:0016747">
    <property type="term" value="F:acyltransferase activity, transferring groups other than amino-acyl groups"/>
    <property type="evidence" value="ECO:0007669"/>
    <property type="project" value="InterPro"/>
</dbReference>
<dbReference type="Gene3D" id="3.40.50.720">
    <property type="entry name" value="NAD(P)-binding Rossmann-like Domain"/>
    <property type="match status" value="1"/>
</dbReference>
<dbReference type="PROSITE" id="PS51186">
    <property type="entry name" value="GNAT"/>
    <property type="match status" value="1"/>
</dbReference>
<dbReference type="Proteomes" id="UP000242637">
    <property type="component" value="Chromosome 1"/>
</dbReference>
<evidence type="ECO:0000313" key="3">
    <source>
        <dbReference type="Proteomes" id="UP000242637"/>
    </source>
</evidence>
<dbReference type="SUPFAM" id="SSF51735">
    <property type="entry name" value="NAD(P)-binding Rossmann-fold domains"/>
    <property type="match status" value="1"/>
</dbReference>
<dbReference type="InterPro" id="IPR016102">
    <property type="entry name" value="Succinyl-CoA_synth-like"/>
</dbReference>
<dbReference type="KEGG" id="dco:SAMEA4475696_1864"/>
<dbReference type="InterPro" id="IPR036291">
    <property type="entry name" value="NAD(P)-bd_dom_sf"/>
</dbReference>
<dbReference type="Pfam" id="PF00583">
    <property type="entry name" value="Acetyltransf_1"/>
    <property type="match status" value="1"/>
</dbReference>
<organism evidence="2 3">
    <name type="scientific">Dermatophilus congolensis</name>
    <dbReference type="NCBI Taxonomy" id="1863"/>
    <lineage>
        <taxon>Bacteria</taxon>
        <taxon>Bacillati</taxon>
        <taxon>Actinomycetota</taxon>
        <taxon>Actinomycetes</taxon>
        <taxon>Micrococcales</taxon>
        <taxon>Dermatophilaceae</taxon>
        <taxon>Dermatophilus</taxon>
    </lineage>
</organism>
<gene>
    <name evidence="2" type="ORF">SAMEA4475696_01864</name>
</gene>
<dbReference type="InterPro" id="IPR013815">
    <property type="entry name" value="ATP_grasp_subdomain_1"/>
</dbReference>
<accession>A0A239VMZ1</accession>
<dbReference type="SUPFAM" id="SSF55729">
    <property type="entry name" value="Acyl-CoA N-acyltransferases (Nat)"/>
    <property type="match status" value="1"/>
</dbReference>
<evidence type="ECO:0000313" key="2">
    <source>
        <dbReference type="EMBL" id="SNV23661.1"/>
    </source>
</evidence>
<dbReference type="Pfam" id="PF13549">
    <property type="entry name" value="ATP-grasp_5"/>
    <property type="match status" value="1"/>
</dbReference>
<dbReference type="InterPro" id="IPR000182">
    <property type="entry name" value="GNAT_dom"/>
</dbReference>
<proteinExistence type="predicted"/>
<dbReference type="Gene3D" id="3.40.630.30">
    <property type="match status" value="1"/>
</dbReference>
<sequence>MSQNHSQTPDYPLRWEADVVLRDGSLAHVRPITPNDTERIHRFHAGQSERSIYMRFFAPIKKLSDETVHTFTHVDHDQRAALVALTGDNIIGIARYDRLHDPRTAEVAFNIADSCQGKGVGSVLLEHLAVIAHEKGIDRFIAEVLPTNRQMLAVFTDAGYEITRAFEEGIITVEFTIETTEKTANVQLAREHHAEASSMARILRPHGIAIIGASRRPHAIGTTILDNLLDGGYTGPIHVISTEATTLRGLPVYRTARDIPQPADLAIIAVPPPTILTVLDDCAAAGIKAACIIGTGYAESGPEGEHLQNQLLRHARRLGLRIVGPASAGIANHDPTISLNATVTTIPGHIGIFAQSGGVVSALLSTLSHRKLGLSTFCSAGNRIDVSGNDFMQFLIDDDTTDVAGLYLESVGNARKFSRIARQLSLRKPIVCVKTDTQHTIPTGHRARATTLPPQAFNTMLNQAGVIHAASVHELANTCELLAGQPLPASNHVALISNSPGILAILHNDGNTAGLTPTHTTPLPLNSPVEDIAAAIHTAATTPNVDAILIALAPPLHDSEETVAAAISHTQWAHHTPIAATFIGMRDVRDTMHRCSHHTPNNRRRTIPTYPTPAEAATAMGHAATYATWLATEHSSRVNPDNIDRTAAGQLGYPVVLRTRPTPTHPTPLVRRDIYNDESLHHAHHTLREHTTPDTPIAIQQLAQPGTPLTLHTREDPVFGPIISLAPANPAAQLLGDTVYRIPPLTTRDTTSMLTELRSAPLLTHPNNTTGTGALADLIARISVLADFLPEIAHLTLDPINLRPDGIDVLGAHIHITPPATRSDPGRRTLT</sequence>
<dbReference type="InterPro" id="IPR032875">
    <property type="entry name" value="Succ_CoA_lig_flav_dom"/>
</dbReference>
<dbReference type="Gene3D" id="3.40.50.261">
    <property type="entry name" value="Succinyl-CoA synthetase domains"/>
    <property type="match status" value="2"/>
</dbReference>
<keyword evidence="3" id="KW-1185">Reference proteome</keyword>
<dbReference type="Gene3D" id="3.30.1490.20">
    <property type="entry name" value="ATP-grasp fold, A domain"/>
    <property type="match status" value="1"/>
</dbReference>
<dbReference type="GO" id="GO:0005524">
    <property type="term" value="F:ATP binding"/>
    <property type="evidence" value="ECO:0007669"/>
    <property type="project" value="InterPro"/>
</dbReference>
<dbReference type="SMART" id="SM00881">
    <property type="entry name" value="CoA_binding"/>
    <property type="match status" value="1"/>
</dbReference>
<name>A0A239VMZ1_9MICO</name>
<dbReference type="PANTHER" id="PTHR42793:SF1">
    <property type="entry name" value="PEPTIDYL-LYSINE N-ACETYLTRANSFERASE PATZ"/>
    <property type="match status" value="1"/>
</dbReference>
<dbReference type="AlphaFoldDB" id="A0A239VMZ1"/>
<dbReference type="EMBL" id="LT906453">
    <property type="protein sequence ID" value="SNV23661.1"/>
    <property type="molecule type" value="Genomic_DNA"/>
</dbReference>
<dbReference type="STRING" id="1121387.GCA_000429885_00234"/>
<dbReference type="PANTHER" id="PTHR42793">
    <property type="entry name" value="COA BINDING DOMAIN CONTAINING PROTEIN"/>
    <property type="match status" value="1"/>
</dbReference>
<dbReference type="CDD" id="cd04301">
    <property type="entry name" value="NAT_SF"/>
    <property type="match status" value="1"/>
</dbReference>
<dbReference type="RefSeq" id="WP_028326392.1">
    <property type="nucleotide sequence ID" value="NZ_LT906453.1"/>
</dbReference>
<dbReference type="SUPFAM" id="SSF52210">
    <property type="entry name" value="Succinyl-CoA synthetase domains"/>
    <property type="match status" value="2"/>
</dbReference>
<dbReference type="OrthoDB" id="190266at2"/>
<evidence type="ECO:0000259" key="1">
    <source>
        <dbReference type="PROSITE" id="PS51186"/>
    </source>
</evidence>
<reference evidence="2 3" key="1">
    <citation type="submission" date="2017-06" db="EMBL/GenBank/DDBJ databases">
        <authorList>
            <consortium name="Pathogen Informatics"/>
        </authorList>
    </citation>
    <scope>NUCLEOTIDE SEQUENCE [LARGE SCALE GENOMIC DNA]</scope>
    <source>
        <strain evidence="2 3">NCTC13039</strain>
    </source>
</reference>
<dbReference type="Pfam" id="PF13607">
    <property type="entry name" value="Succ_CoA_lig"/>
    <property type="match status" value="1"/>
</dbReference>
<dbReference type="InterPro" id="IPR003781">
    <property type="entry name" value="CoA-bd"/>
</dbReference>
<feature type="domain" description="N-acetyltransferase" evidence="1">
    <location>
        <begin position="27"/>
        <end position="178"/>
    </location>
</feature>